<sequence length="21" mass="2455">MPTLRIFSYLVVLTCLTLGQW</sequence>
<keyword evidence="2" id="KW-1185">Reference proteome</keyword>
<reference evidence="1 2" key="1">
    <citation type="submission" date="2007-03" db="EMBL/GenBank/DDBJ databases">
        <authorList>
            <person name="Stal L."/>
            <person name="Ferriera S."/>
            <person name="Johnson J."/>
            <person name="Kravitz S."/>
            <person name="Beeson K."/>
            <person name="Sutton G."/>
            <person name="Rogers Y.-H."/>
            <person name="Friedman R."/>
            <person name="Frazier M."/>
            <person name="Venter J.C."/>
        </authorList>
    </citation>
    <scope>NUCLEOTIDE SEQUENCE [LARGE SCALE GENOMIC DNA]</scope>
    <source>
        <strain evidence="1 2">CCY0110</strain>
    </source>
</reference>
<dbReference type="AlphaFoldDB" id="A3IHZ0"/>
<dbReference type="Proteomes" id="UP000003781">
    <property type="component" value="Unassembled WGS sequence"/>
</dbReference>
<comment type="caution">
    <text evidence="1">The sequence shown here is derived from an EMBL/GenBank/DDBJ whole genome shotgun (WGS) entry which is preliminary data.</text>
</comment>
<accession>A3IHZ0</accession>
<protein>
    <submittedName>
        <fullName evidence="1">Uncharacterized protein</fullName>
    </submittedName>
</protein>
<gene>
    <name evidence="1" type="ORF">CY0110_16542</name>
</gene>
<organism evidence="1 2">
    <name type="scientific">Crocosphaera chwakensis CCY0110</name>
    <dbReference type="NCBI Taxonomy" id="391612"/>
    <lineage>
        <taxon>Bacteria</taxon>
        <taxon>Bacillati</taxon>
        <taxon>Cyanobacteriota</taxon>
        <taxon>Cyanophyceae</taxon>
        <taxon>Oscillatoriophycideae</taxon>
        <taxon>Chroococcales</taxon>
        <taxon>Aphanothecaceae</taxon>
        <taxon>Crocosphaera</taxon>
        <taxon>Crocosphaera chwakensis</taxon>
    </lineage>
</organism>
<evidence type="ECO:0000313" key="2">
    <source>
        <dbReference type="Proteomes" id="UP000003781"/>
    </source>
</evidence>
<proteinExistence type="predicted"/>
<name>A3IHZ0_9CHRO</name>
<dbReference type="EMBL" id="AAXW01000002">
    <property type="protein sequence ID" value="EAZ93422.1"/>
    <property type="molecule type" value="Genomic_DNA"/>
</dbReference>
<evidence type="ECO:0000313" key="1">
    <source>
        <dbReference type="EMBL" id="EAZ93422.1"/>
    </source>
</evidence>